<name>A0A7Y9GQI8_9MICO</name>
<organism evidence="7 8">
    <name type="scientific">Microbacterium immunditiarum</name>
    <dbReference type="NCBI Taxonomy" id="337480"/>
    <lineage>
        <taxon>Bacteria</taxon>
        <taxon>Bacillati</taxon>
        <taxon>Actinomycetota</taxon>
        <taxon>Actinomycetes</taxon>
        <taxon>Micrococcales</taxon>
        <taxon>Microbacteriaceae</taxon>
        <taxon>Microbacterium</taxon>
    </lineage>
</organism>
<evidence type="ECO:0000256" key="5">
    <source>
        <dbReference type="SAM" id="MobiDB-lite"/>
    </source>
</evidence>
<dbReference type="InterPro" id="IPR001647">
    <property type="entry name" value="HTH_TetR"/>
</dbReference>
<dbReference type="GO" id="GO:0000976">
    <property type="term" value="F:transcription cis-regulatory region binding"/>
    <property type="evidence" value="ECO:0007669"/>
    <property type="project" value="TreeGrafter"/>
</dbReference>
<feature type="DNA-binding region" description="H-T-H motif" evidence="4">
    <location>
        <begin position="44"/>
        <end position="63"/>
    </location>
</feature>
<keyword evidence="8" id="KW-1185">Reference proteome</keyword>
<evidence type="ECO:0000313" key="7">
    <source>
        <dbReference type="EMBL" id="NYE19715.1"/>
    </source>
</evidence>
<proteinExistence type="predicted"/>
<dbReference type="GO" id="GO:0003700">
    <property type="term" value="F:DNA-binding transcription factor activity"/>
    <property type="evidence" value="ECO:0007669"/>
    <property type="project" value="TreeGrafter"/>
</dbReference>
<protein>
    <submittedName>
        <fullName evidence="7">AcrR family transcriptional regulator</fullName>
    </submittedName>
</protein>
<dbReference type="PROSITE" id="PS50977">
    <property type="entry name" value="HTH_TETR_2"/>
    <property type="match status" value="1"/>
</dbReference>
<keyword evidence="1" id="KW-0805">Transcription regulation</keyword>
<evidence type="ECO:0000256" key="3">
    <source>
        <dbReference type="ARBA" id="ARBA00023163"/>
    </source>
</evidence>
<dbReference type="PANTHER" id="PTHR30055:SF234">
    <property type="entry name" value="HTH-TYPE TRANSCRIPTIONAL REGULATOR BETI"/>
    <property type="match status" value="1"/>
</dbReference>
<evidence type="ECO:0000313" key="8">
    <source>
        <dbReference type="Proteomes" id="UP000576969"/>
    </source>
</evidence>
<evidence type="ECO:0000256" key="4">
    <source>
        <dbReference type="PROSITE-ProRule" id="PRU00335"/>
    </source>
</evidence>
<dbReference type="Gene3D" id="1.10.357.10">
    <property type="entry name" value="Tetracycline Repressor, domain 2"/>
    <property type="match status" value="1"/>
</dbReference>
<comment type="caution">
    <text evidence="7">The sequence shown here is derived from an EMBL/GenBank/DDBJ whole genome shotgun (WGS) entry which is preliminary data.</text>
</comment>
<keyword evidence="3" id="KW-0804">Transcription</keyword>
<feature type="region of interest" description="Disordered" evidence="5">
    <location>
        <begin position="1"/>
        <end position="23"/>
    </location>
</feature>
<dbReference type="InterPro" id="IPR009057">
    <property type="entry name" value="Homeodomain-like_sf"/>
</dbReference>
<evidence type="ECO:0000259" key="6">
    <source>
        <dbReference type="PROSITE" id="PS50977"/>
    </source>
</evidence>
<keyword evidence="2 4" id="KW-0238">DNA-binding</keyword>
<gene>
    <name evidence="7" type="ORF">BJ991_001743</name>
</gene>
<evidence type="ECO:0000256" key="1">
    <source>
        <dbReference type="ARBA" id="ARBA00023015"/>
    </source>
</evidence>
<dbReference type="RefSeq" id="WP_179489224.1">
    <property type="nucleotide sequence ID" value="NZ_JACCBV010000001.1"/>
</dbReference>
<dbReference type="Proteomes" id="UP000576969">
    <property type="component" value="Unassembled WGS sequence"/>
</dbReference>
<accession>A0A7Y9GQI8</accession>
<dbReference type="InterPro" id="IPR050109">
    <property type="entry name" value="HTH-type_TetR-like_transc_reg"/>
</dbReference>
<dbReference type="PRINTS" id="PR00455">
    <property type="entry name" value="HTHTETR"/>
</dbReference>
<dbReference type="Pfam" id="PF00440">
    <property type="entry name" value="TetR_N"/>
    <property type="match status" value="1"/>
</dbReference>
<evidence type="ECO:0000256" key="2">
    <source>
        <dbReference type="ARBA" id="ARBA00023125"/>
    </source>
</evidence>
<reference evidence="7 8" key="1">
    <citation type="submission" date="2020-07" db="EMBL/GenBank/DDBJ databases">
        <title>Sequencing the genomes of 1000 actinobacteria strains.</title>
        <authorList>
            <person name="Klenk H.-P."/>
        </authorList>
    </citation>
    <scope>NUCLEOTIDE SEQUENCE [LARGE SCALE GENOMIC DNA]</scope>
    <source>
        <strain evidence="7 8">DSM 24662</strain>
    </source>
</reference>
<dbReference type="PANTHER" id="PTHR30055">
    <property type="entry name" value="HTH-TYPE TRANSCRIPTIONAL REGULATOR RUTR"/>
    <property type="match status" value="1"/>
</dbReference>
<sequence length="194" mass="20905">MTPQGNAAATPRKPNRGRGAGPENRRALIDAAREIFATEGLRAPLSSIAKRAGVGQGSLYRHFPDRLALAVAVFDENLEVVEQIAKKAETSLDDFFALIAEQAVVSTALIDLMWRSQHDERVAHVGESLARAARTVLDRDIGRGRVGRHVELDDVLLAVTMLADAITRTDGADARLAVASRVRAILHAAFAPRA</sequence>
<dbReference type="AlphaFoldDB" id="A0A7Y9GQI8"/>
<dbReference type="EMBL" id="JACCBV010000001">
    <property type="protein sequence ID" value="NYE19715.1"/>
    <property type="molecule type" value="Genomic_DNA"/>
</dbReference>
<feature type="domain" description="HTH tetR-type" evidence="6">
    <location>
        <begin position="22"/>
        <end position="81"/>
    </location>
</feature>
<dbReference type="SUPFAM" id="SSF46689">
    <property type="entry name" value="Homeodomain-like"/>
    <property type="match status" value="1"/>
</dbReference>